<comment type="similarity">
    <text evidence="2">Belongs to the DtxR/MntR family.</text>
</comment>
<dbReference type="KEGG" id="cac:CA_C2616"/>
<protein>
    <recommendedName>
        <fullName evidence="11">Manganese transport regulator</fullName>
    </recommendedName>
</protein>
<comment type="subunit">
    <text evidence="3">Homodimer.</text>
</comment>
<evidence type="ECO:0000256" key="2">
    <source>
        <dbReference type="ARBA" id="ARBA00007871"/>
    </source>
</evidence>
<organism evidence="13 14">
    <name type="scientific">Clostridium acetobutylicum (strain ATCC 824 / DSM 792 / JCM 1419 / IAM 19013 / LMG 5710 / NBRC 13948 / NRRL B-527 / VKM B-1787 / 2291 / W)</name>
    <dbReference type="NCBI Taxonomy" id="272562"/>
    <lineage>
        <taxon>Bacteria</taxon>
        <taxon>Bacillati</taxon>
        <taxon>Bacillota</taxon>
        <taxon>Clostridia</taxon>
        <taxon>Eubacteriales</taxon>
        <taxon>Clostridiaceae</taxon>
        <taxon>Clostridium</taxon>
    </lineage>
</organism>
<dbReference type="InterPro" id="IPR022689">
    <property type="entry name" value="Iron_dep_repressor"/>
</dbReference>
<dbReference type="GeneID" id="44999084"/>
<dbReference type="AlphaFoldDB" id="Q97FW0"/>
<dbReference type="SUPFAM" id="SSF46785">
    <property type="entry name" value="Winged helix' DNA-binding domain"/>
    <property type="match status" value="1"/>
</dbReference>
<keyword evidence="14" id="KW-1185">Reference proteome</keyword>
<dbReference type="SMART" id="SM00529">
    <property type="entry name" value="HTH_DTXR"/>
    <property type="match status" value="1"/>
</dbReference>
<dbReference type="Pfam" id="PF02742">
    <property type="entry name" value="Fe_dep_repr_C"/>
    <property type="match status" value="1"/>
</dbReference>
<evidence type="ECO:0000313" key="13">
    <source>
        <dbReference type="EMBL" id="AAK80563.1"/>
    </source>
</evidence>
<keyword evidence="9" id="KW-0804">Transcription</keyword>
<keyword evidence="4" id="KW-0963">Cytoplasm</keyword>
<keyword evidence="5" id="KW-0678">Repressor</keyword>
<dbReference type="PANTHER" id="PTHR33238:SF11">
    <property type="entry name" value="TRANSCRIPTIONAL REGULATOR MNTR"/>
    <property type="match status" value="1"/>
</dbReference>
<dbReference type="Gene3D" id="1.10.60.10">
    <property type="entry name" value="Iron dependent repressor, metal binding and dimerisation domain"/>
    <property type="match status" value="1"/>
</dbReference>
<dbReference type="STRING" id="272562.CA_C2616"/>
<dbReference type="InterPro" id="IPR050536">
    <property type="entry name" value="DtxR_MntR_Metal-Reg"/>
</dbReference>
<dbReference type="OrthoDB" id="9791355at2"/>
<evidence type="ECO:0000256" key="4">
    <source>
        <dbReference type="ARBA" id="ARBA00022490"/>
    </source>
</evidence>
<dbReference type="GO" id="GO:0046983">
    <property type="term" value="F:protein dimerization activity"/>
    <property type="evidence" value="ECO:0007669"/>
    <property type="project" value="InterPro"/>
</dbReference>
<evidence type="ECO:0000256" key="7">
    <source>
        <dbReference type="ARBA" id="ARBA00023125"/>
    </source>
</evidence>
<sequence length="157" mass="18235">MSKNEFFTFTEYMKKDENLLSPSGEDYMEMIYRLSMKTGFTRVNNLASALNVQPPSVTKMLHKLANLKLIKYEKYGVIMLEKAGTELGKSLLNRHNIIEQFLKLLSINDGVLEETEKIEHTINAEILCGMNDLVDFFAAYPDFFKKFNEFRKPKSYP</sequence>
<evidence type="ECO:0000256" key="1">
    <source>
        <dbReference type="ARBA" id="ARBA00004496"/>
    </source>
</evidence>
<dbReference type="HOGENOM" id="CLU_069532_3_0_9"/>
<dbReference type="InterPro" id="IPR001367">
    <property type="entry name" value="Fe_dep_repressor"/>
</dbReference>
<dbReference type="GO" id="GO:0003677">
    <property type="term" value="F:DNA binding"/>
    <property type="evidence" value="ECO:0007669"/>
    <property type="project" value="UniProtKB-KW"/>
</dbReference>
<reference evidence="13 14" key="1">
    <citation type="journal article" date="2001" name="J. Bacteriol.">
        <title>Genome sequence and comparative analysis of the solvent-producing bacterium Clostridium acetobutylicum.</title>
        <authorList>
            <person name="Nolling J."/>
            <person name="Breton G."/>
            <person name="Omelchenko M.V."/>
            <person name="Makarova K.S."/>
            <person name="Zeng Q."/>
            <person name="Gibson R."/>
            <person name="Lee H.M."/>
            <person name="Dubois J."/>
            <person name="Qiu D."/>
            <person name="Hitti J."/>
            <person name="Wolf Y.I."/>
            <person name="Tatusov R.L."/>
            <person name="Sabathe F."/>
            <person name="Doucette-Stamm L."/>
            <person name="Soucaille P."/>
            <person name="Daly M.J."/>
            <person name="Bennett G.N."/>
            <person name="Koonin E.V."/>
            <person name="Smith D.R."/>
        </authorList>
    </citation>
    <scope>NUCLEOTIDE SEQUENCE [LARGE SCALE GENOMIC DNA]</scope>
    <source>
        <strain evidence="14">ATCC 824 / DSM 792 / JCM 1419 / LMG 5710 / VKM B-1787</strain>
    </source>
</reference>
<proteinExistence type="inferred from homology"/>
<dbReference type="PATRIC" id="fig|272562.8.peg.2805"/>
<dbReference type="RefSeq" id="WP_010965904.1">
    <property type="nucleotide sequence ID" value="NC_003030.1"/>
</dbReference>
<keyword evidence="7" id="KW-0238">DNA-binding</keyword>
<dbReference type="InterPro" id="IPR036421">
    <property type="entry name" value="Fe_dep_repressor_sf"/>
</dbReference>
<evidence type="ECO:0000256" key="3">
    <source>
        <dbReference type="ARBA" id="ARBA00011738"/>
    </source>
</evidence>
<evidence type="ECO:0000256" key="11">
    <source>
        <dbReference type="ARBA" id="ARBA00032593"/>
    </source>
</evidence>
<evidence type="ECO:0000256" key="5">
    <source>
        <dbReference type="ARBA" id="ARBA00022491"/>
    </source>
</evidence>
<comment type="subcellular location">
    <subcellularLocation>
        <location evidence="1">Cytoplasm</location>
    </subcellularLocation>
</comment>
<dbReference type="InterPro" id="IPR022687">
    <property type="entry name" value="HTH_DTXR"/>
</dbReference>
<evidence type="ECO:0000256" key="9">
    <source>
        <dbReference type="ARBA" id="ARBA00023163"/>
    </source>
</evidence>
<accession>Q97FW0</accession>
<dbReference type="Gene3D" id="1.10.10.10">
    <property type="entry name" value="Winged helix-like DNA-binding domain superfamily/Winged helix DNA-binding domain"/>
    <property type="match status" value="1"/>
</dbReference>
<feature type="domain" description="HTH dtxR-type" evidence="12">
    <location>
        <begin position="20"/>
        <end position="81"/>
    </location>
</feature>
<dbReference type="PANTHER" id="PTHR33238">
    <property type="entry name" value="IRON (METAL) DEPENDENT REPRESSOR, DTXR FAMILY"/>
    <property type="match status" value="1"/>
</dbReference>
<dbReference type="PIR" id="H97221">
    <property type="entry name" value="H97221"/>
</dbReference>
<dbReference type="InterPro" id="IPR036390">
    <property type="entry name" value="WH_DNA-bd_sf"/>
</dbReference>
<dbReference type="Pfam" id="PF01325">
    <property type="entry name" value="Fe_dep_repress"/>
    <property type="match status" value="1"/>
</dbReference>
<dbReference type="PROSITE" id="PS50944">
    <property type="entry name" value="HTH_DTXR"/>
    <property type="match status" value="1"/>
</dbReference>
<dbReference type="InterPro" id="IPR036388">
    <property type="entry name" value="WH-like_DNA-bd_sf"/>
</dbReference>
<dbReference type="GO" id="GO:0005737">
    <property type="term" value="C:cytoplasm"/>
    <property type="evidence" value="ECO:0007669"/>
    <property type="project" value="UniProtKB-SubCell"/>
</dbReference>
<keyword evidence="6" id="KW-0805">Transcription regulation</keyword>
<evidence type="ECO:0000256" key="8">
    <source>
        <dbReference type="ARBA" id="ARBA00023159"/>
    </source>
</evidence>
<keyword evidence="8" id="KW-0010">Activator</keyword>
<dbReference type="eggNOG" id="COG1321">
    <property type="taxonomic scope" value="Bacteria"/>
</dbReference>
<evidence type="ECO:0000256" key="10">
    <source>
        <dbReference type="ARBA" id="ARBA00023211"/>
    </source>
</evidence>
<dbReference type="GO" id="GO:0003700">
    <property type="term" value="F:DNA-binding transcription factor activity"/>
    <property type="evidence" value="ECO:0007669"/>
    <property type="project" value="InterPro"/>
</dbReference>
<dbReference type="EMBL" id="AE001437">
    <property type="protein sequence ID" value="AAK80563.1"/>
    <property type="molecule type" value="Genomic_DNA"/>
</dbReference>
<evidence type="ECO:0000313" key="14">
    <source>
        <dbReference type="Proteomes" id="UP000000814"/>
    </source>
</evidence>
<name>Q97FW0_CLOAB</name>
<dbReference type="GO" id="GO:0046914">
    <property type="term" value="F:transition metal ion binding"/>
    <property type="evidence" value="ECO:0007669"/>
    <property type="project" value="InterPro"/>
</dbReference>
<gene>
    <name evidence="13" type="ordered locus">CA_C2616</name>
</gene>
<dbReference type="Proteomes" id="UP000000814">
    <property type="component" value="Chromosome"/>
</dbReference>
<evidence type="ECO:0000256" key="6">
    <source>
        <dbReference type="ARBA" id="ARBA00023015"/>
    </source>
</evidence>
<dbReference type="SUPFAM" id="SSF47979">
    <property type="entry name" value="Iron-dependent repressor protein, dimerization domain"/>
    <property type="match status" value="1"/>
</dbReference>
<keyword evidence="10" id="KW-0464">Manganese</keyword>
<evidence type="ECO:0000259" key="12">
    <source>
        <dbReference type="PROSITE" id="PS50944"/>
    </source>
</evidence>